<organism evidence="5 6">
    <name type="scientific">Lacipirellula limnantheis</name>
    <dbReference type="NCBI Taxonomy" id="2528024"/>
    <lineage>
        <taxon>Bacteria</taxon>
        <taxon>Pseudomonadati</taxon>
        <taxon>Planctomycetota</taxon>
        <taxon>Planctomycetia</taxon>
        <taxon>Pirellulales</taxon>
        <taxon>Lacipirellulaceae</taxon>
        <taxon>Lacipirellula</taxon>
    </lineage>
</organism>
<dbReference type="PANTHER" id="PTHR44688:SF16">
    <property type="entry name" value="DNA-BINDING TRANSCRIPTIONAL ACTIVATOR DEVR_DOSR"/>
    <property type="match status" value="1"/>
</dbReference>
<name>A0A517TRA7_9BACT</name>
<reference evidence="5 6" key="1">
    <citation type="submission" date="2019-02" db="EMBL/GenBank/DDBJ databases">
        <title>Deep-cultivation of Planctomycetes and their phenomic and genomic characterization uncovers novel biology.</title>
        <authorList>
            <person name="Wiegand S."/>
            <person name="Jogler M."/>
            <person name="Boedeker C."/>
            <person name="Pinto D."/>
            <person name="Vollmers J."/>
            <person name="Rivas-Marin E."/>
            <person name="Kohn T."/>
            <person name="Peeters S.H."/>
            <person name="Heuer A."/>
            <person name="Rast P."/>
            <person name="Oberbeckmann S."/>
            <person name="Bunk B."/>
            <person name="Jeske O."/>
            <person name="Meyerdierks A."/>
            <person name="Storesund J.E."/>
            <person name="Kallscheuer N."/>
            <person name="Luecker S."/>
            <person name="Lage O.M."/>
            <person name="Pohl T."/>
            <person name="Merkel B.J."/>
            <person name="Hornburger P."/>
            <person name="Mueller R.-W."/>
            <person name="Bruemmer F."/>
            <person name="Labrenz M."/>
            <person name="Spormann A.M."/>
            <person name="Op den Camp H."/>
            <person name="Overmann J."/>
            <person name="Amann R."/>
            <person name="Jetten M.S.M."/>
            <person name="Mascher T."/>
            <person name="Medema M.H."/>
            <person name="Devos D.P."/>
            <person name="Kaster A.-K."/>
            <person name="Ovreas L."/>
            <person name="Rohde M."/>
            <person name="Galperin M.Y."/>
            <person name="Jogler C."/>
        </authorList>
    </citation>
    <scope>NUCLEOTIDE SEQUENCE [LARGE SCALE GENOMIC DNA]</scope>
    <source>
        <strain evidence="5 6">I41</strain>
    </source>
</reference>
<dbReference type="AlphaFoldDB" id="A0A517TRA7"/>
<dbReference type="Proteomes" id="UP000317909">
    <property type="component" value="Chromosome"/>
</dbReference>
<dbReference type="InterPro" id="IPR016032">
    <property type="entry name" value="Sig_transdc_resp-reg_C-effctor"/>
</dbReference>
<dbReference type="KEGG" id="llh:I41_00520"/>
<dbReference type="GO" id="GO:0006355">
    <property type="term" value="P:regulation of DNA-templated transcription"/>
    <property type="evidence" value="ECO:0007669"/>
    <property type="project" value="InterPro"/>
</dbReference>
<evidence type="ECO:0000313" key="5">
    <source>
        <dbReference type="EMBL" id="QDT70899.1"/>
    </source>
</evidence>
<dbReference type="RefSeq" id="WP_145429844.1">
    <property type="nucleotide sequence ID" value="NZ_CP036339.1"/>
</dbReference>
<dbReference type="OrthoDB" id="9796655at2"/>
<keyword evidence="3" id="KW-0804">Transcription</keyword>
<proteinExistence type="predicted"/>
<dbReference type="PROSITE" id="PS50043">
    <property type="entry name" value="HTH_LUXR_2"/>
    <property type="match status" value="1"/>
</dbReference>
<dbReference type="Gene3D" id="3.40.50.2300">
    <property type="match status" value="1"/>
</dbReference>
<evidence type="ECO:0000256" key="2">
    <source>
        <dbReference type="ARBA" id="ARBA00023125"/>
    </source>
</evidence>
<keyword evidence="2" id="KW-0238">DNA-binding</keyword>
<dbReference type="EMBL" id="CP036339">
    <property type="protein sequence ID" value="QDT70899.1"/>
    <property type="molecule type" value="Genomic_DNA"/>
</dbReference>
<feature type="domain" description="HTH luxR-type" evidence="4">
    <location>
        <begin position="162"/>
        <end position="227"/>
    </location>
</feature>
<dbReference type="CDD" id="cd06170">
    <property type="entry name" value="LuxR_C_like"/>
    <property type="match status" value="1"/>
</dbReference>
<dbReference type="SUPFAM" id="SSF46894">
    <property type="entry name" value="C-terminal effector domain of the bipartite response regulators"/>
    <property type="match status" value="1"/>
</dbReference>
<dbReference type="GO" id="GO:0003677">
    <property type="term" value="F:DNA binding"/>
    <property type="evidence" value="ECO:0007669"/>
    <property type="project" value="UniProtKB-KW"/>
</dbReference>
<dbReference type="Pfam" id="PF00196">
    <property type="entry name" value="GerE"/>
    <property type="match status" value="1"/>
</dbReference>
<accession>A0A517TRA7</accession>
<gene>
    <name evidence="5" type="primary">uvrY</name>
    <name evidence="5" type="ORF">I41_00520</name>
</gene>
<evidence type="ECO:0000256" key="3">
    <source>
        <dbReference type="ARBA" id="ARBA00023163"/>
    </source>
</evidence>
<evidence type="ECO:0000259" key="4">
    <source>
        <dbReference type="PROSITE" id="PS50043"/>
    </source>
</evidence>
<keyword evidence="6" id="KW-1185">Reference proteome</keyword>
<evidence type="ECO:0000256" key="1">
    <source>
        <dbReference type="ARBA" id="ARBA00023015"/>
    </source>
</evidence>
<dbReference type="PRINTS" id="PR00038">
    <property type="entry name" value="HTHLUXR"/>
</dbReference>
<dbReference type="PANTHER" id="PTHR44688">
    <property type="entry name" value="DNA-BINDING TRANSCRIPTIONAL ACTIVATOR DEVR_DOSR"/>
    <property type="match status" value="1"/>
</dbReference>
<keyword evidence="1" id="KW-0805">Transcription regulation</keyword>
<dbReference type="SMART" id="SM00421">
    <property type="entry name" value="HTH_LUXR"/>
    <property type="match status" value="1"/>
</dbReference>
<protein>
    <submittedName>
        <fullName evidence="5">Response regulator UvrY</fullName>
    </submittedName>
</protein>
<dbReference type="InterPro" id="IPR000792">
    <property type="entry name" value="Tscrpt_reg_LuxR_C"/>
</dbReference>
<evidence type="ECO:0000313" key="6">
    <source>
        <dbReference type="Proteomes" id="UP000317909"/>
    </source>
</evidence>
<sequence>MHRPISLHNGSSDSPLRTLVLLLPSAIDCEALSLWCTDRIGGEVAGWATSLDEGVACCRRVQPRLLVIDPAIAGGAVERGIALVREGAIGHLLVLDARPMEFRLAAILGEPATSYYSRMAPSQSLAAAISDMMQTGRRAFDPSLAARIRRTDRGFQLDYAAEQRSISILSQREQQVMRLLAEGRTVKQCAEMLGLSESTIDNHKSRLMKKLGIHKSSELAVRAIRDGLLIM</sequence>